<dbReference type="PATRIC" id="fig|289376.4.peg.1097"/>
<keyword evidence="6 10" id="KW-0874">Quinone</keyword>
<evidence type="ECO:0000256" key="8">
    <source>
        <dbReference type="ARBA" id="ARBA00022989"/>
    </source>
</evidence>
<dbReference type="GO" id="GO:0050136">
    <property type="term" value="F:NADH dehydrogenase (quinone) (non-electrogenic) activity"/>
    <property type="evidence" value="ECO:0007669"/>
    <property type="project" value="UniProtKB-UniRule"/>
</dbReference>
<keyword evidence="10" id="KW-0830">Ubiquinone</keyword>
<dbReference type="STRING" id="289376.THEYE_A1119"/>
<evidence type="ECO:0000256" key="1">
    <source>
        <dbReference type="ARBA" id="ARBA00002378"/>
    </source>
</evidence>
<reference evidence="12" key="1">
    <citation type="submission" date="2008-08" db="EMBL/GenBank/DDBJ databases">
        <title>The complete genome sequence of Thermodesulfovibrio yellowstonii strain ATCC 51303 / DSM 11347 / YP87.</title>
        <authorList>
            <person name="Dodson R.J."/>
            <person name="Durkin A.S."/>
            <person name="Wu M."/>
            <person name="Eisen J."/>
            <person name="Sutton G."/>
        </authorList>
    </citation>
    <scope>NUCLEOTIDE SEQUENCE [LARGE SCALE GENOMIC DNA]</scope>
    <source>
        <strain evidence="12">ATCC 51303 / DSM 11347 / YP87</strain>
    </source>
</reference>
<evidence type="ECO:0000256" key="5">
    <source>
        <dbReference type="ARBA" id="ARBA00022692"/>
    </source>
</evidence>
<dbReference type="Pfam" id="PF00420">
    <property type="entry name" value="Oxidored_q2"/>
    <property type="match status" value="1"/>
</dbReference>
<reference evidence="11 12" key="2">
    <citation type="journal article" date="2015" name="Genome Announc.">
        <title>Genome Sequence of the Sulfate-Reducing Thermophilic Bacterium Thermodesulfovibrio yellowstonii Strain DSM 11347T (Phylum Nitrospirae).</title>
        <authorList>
            <person name="Bhatnagar S."/>
            <person name="Badger J.H."/>
            <person name="Madupu R."/>
            <person name="Khouri H.M."/>
            <person name="O'Connor E.M."/>
            <person name="Robb F.T."/>
            <person name="Ward N.L."/>
            <person name="Eisen J.A."/>
        </authorList>
    </citation>
    <scope>NUCLEOTIDE SEQUENCE [LARGE SCALE GENOMIC DNA]</scope>
    <source>
        <strain evidence="12">ATCC 51303 / DSM 11347 / YP87</strain>
    </source>
</reference>
<evidence type="ECO:0000256" key="4">
    <source>
        <dbReference type="ARBA" id="ARBA00022448"/>
    </source>
</evidence>
<name>B5YL28_THEYD</name>
<comment type="function">
    <text evidence="1 10">NDH-1 shuttles electrons from NADH, via FMN and iron-sulfur (Fe-S) centers, to quinones in the respiratory chain. The immediate electron acceptor for the enzyme in this species is believed to be ubiquinone. Couples the redox reaction to proton translocation (for every two electrons transferred, four hydrogen ions are translocated across the cytoplasmic membrane), and thus conserves the redox energy in a proton gradient.</text>
</comment>
<evidence type="ECO:0000256" key="10">
    <source>
        <dbReference type="HAMAP-Rule" id="MF_01456"/>
    </source>
</evidence>
<evidence type="ECO:0000313" key="11">
    <source>
        <dbReference type="EMBL" id="ACI20533.1"/>
    </source>
</evidence>
<dbReference type="RefSeq" id="WP_012545269.1">
    <property type="nucleotide sequence ID" value="NC_011296.1"/>
</dbReference>
<comment type="subcellular location">
    <subcellularLocation>
        <location evidence="10">Cell inner membrane</location>
        <topology evidence="10">Multi-pass membrane protein</topology>
    </subcellularLocation>
    <subcellularLocation>
        <location evidence="2">Membrane</location>
        <topology evidence="2">Multi-pass membrane protein</topology>
    </subcellularLocation>
</comment>
<dbReference type="EnsemblBacteria" id="ACI20533">
    <property type="protein sequence ID" value="ACI20533"/>
    <property type="gene ID" value="THEYE_A1119"/>
</dbReference>
<dbReference type="EC" id="7.1.1.-" evidence="10"/>
<dbReference type="PANTHER" id="PTHR11434:SF16">
    <property type="entry name" value="NADH-UBIQUINONE OXIDOREDUCTASE CHAIN 4L"/>
    <property type="match status" value="1"/>
</dbReference>
<dbReference type="NCBIfam" id="NF004320">
    <property type="entry name" value="PRK05715.1-2"/>
    <property type="match status" value="1"/>
</dbReference>
<keyword evidence="5 10" id="KW-0812">Transmembrane</keyword>
<dbReference type="eggNOG" id="COG0713">
    <property type="taxonomic scope" value="Bacteria"/>
</dbReference>
<dbReference type="PANTHER" id="PTHR11434">
    <property type="entry name" value="NADH-UBIQUINONE OXIDOREDUCTASE SUBUNIT ND4L"/>
    <property type="match status" value="1"/>
</dbReference>
<dbReference type="GO" id="GO:0048038">
    <property type="term" value="F:quinone binding"/>
    <property type="evidence" value="ECO:0007669"/>
    <property type="project" value="UniProtKB-KW"/>
</dbReference>
<keyword evidence="12" id="KW-1185">Reference proteome</keyword>
<dbReference type="Proteomes" id="UP000000718">
    <property type="component" value="Chromosome"/>
</dbReference>
<comment type="subunit">
    <text evidence="10">NDH-1 is composed of 14 different subunits. Subunits NuoA, H, J, K, L, M, N constitute the membrane sector of the complex.</text>
</comment>
<comment type="catalytic activity">
    <reaction evidence="10">
        <text>a quinone + NADH + 5 H(+)(in) = a quinol + NAD(+) + 4 H(+)(out)</text>
        <dbReference type="Rhea" id="RHEA:57888"/>
        <dbReference type="ChEBI" id="CHEBI:15378"/>
        <dbReference type="ChEBI" id="CHEBI:24646"/>
        <dbReference type="ChEBI" id="CHEBI:57540"/>
        <dbReference type="ChEBI" id="CHEBI:57945"/>
        <dbReference type="ChEBI" id="CHEBI:132124"/>
    </reaction>
</comment>
<feature type="transmembrane region" description="Helical" evidence="10">
    <location>
        <begin position="6"/>
        <end position="24"/>
    </location>
</feature>
<keyword evidence="10" id="KW-0520">NAD</keyword>
<dbReference type="AlphaFoldDB" id="B5YL28"/>
<dbReference type="OrthoDB" id="9801357at2"/>
<keyword evidence="8 10" id="KW-1133">Transmembrane helix</keyword>
<dbReference type="InterPro" id="IPR039428">
    <property type="entry name" value="NUOK/Mnh_C1-like"/>
</dbReference>
<dbReference type="InterPro" id="IPR001133">
    <property type="entry name" value="NADH_UbQ_OxRdtase_chain4L/K"/>
</dbReference>
<dbReference type="FunFam" id="1.10.287.3510:FF:000001">
    <property type="entry name" value="NADH-quinone oxidoreductase subunit K"/>
    <property type="match status" value="1"/>
</dbReference>
<evidence type="ECO:0000256" key="7">
    <source>
        <dbReference type="ARBA" id="ARBA00022967"/>
    </source>
</evidence>
<feature type="transmembrane region" description="Helical" evidence="10">
    <location>
        <begin position="29"/>
        <end position="49"/>
    </location>
</feature>
<dbReference type="EMBL" id="CP001147">
    <property type="protein sequence ID" value="ACI20533.1"/>
    <property type="molecule type" value="Genomic_DNA"/>
</dbReference>
<evidence type="ECO:0000256" key="3">
    <source>
        <dbReference type="ARBA" id="ARBA00010519"/>
    </source>
</evidence>
<protein>
    <recommendedName>
        <fullName evidence="10">NADH-quinone oxidoreductase subunit K</fullName>
        <ecNumber evidence="10">7.1.1.-</ecNumber>
    </recommendedName>
    <alternativeName>
        <fullName evidence="10">NADH dehydrogenase I subunit K</fullName>
    </alternativeName>
    <alternativeName>
        <fullName evidence="10">NDH-1 subunit K</fullName>
    </alternativeName>
</protein>
<keyword evidence="9 10" id="KW-0472">Membrane</keyword>
<keyword evidence="10" id="KW-1003">Cell membrane</keyword>
<organism evidence="11 12">
    <name type="scientific">Thermodesulfovibrio yellowstonii (strain ATCC 51303 / DSM 11347 / YP87)</name>
    <dbReference type="NCBI Taxonomy" id="289376"/>
    <lineage>
        <taxon>Bacteria</taxon>
        <taxon>Pseudomonadati</taxon>
        <taxon>Nitrospirota</taxon>
        <taxon>Thermodesulfovibrionia</taxon>
        <taxon>Thermodesulfovibrionales</taxon>
        <taxon>Thermodesulfovibrionaceae</taxon>
        <taxon>Thermodesulfovibrio</taxon>
    </lineage>
</organism>
<feature type="transmembrane region" description="Helical" evidence="10">
    <location>
        <begin position="61"/>
        <end position="86"/>
    </location>
</feature>
<dbReference type="GO" id="GO:0030964">
    <property type="term" value="C:NADH dehydrogenase complex"/>
    <property type="evidence" value="ECO:0000318"/>
    <property type="project" value="GO_Central"/>
</dbReference>
<proteinExistence type="inferred from homology"/>
<evidence type="ECO:0000313" key="12">
    <source>
        <dbReference type="Proteomes" id="UP000000718"/>
    </source>
</evidence>
<accession>B5YL28</accession>
<keyword evidence="11" id="KW-0560">Oxidoreductase</keyword>
<dbReference type="GO" id="GO:0042773">
    <property type="term" value="P:ATP synthesis coupled electron transport"/>
    <property type="evidence" value="ECO:0007669"/>
    <property type="project" value="InterPro"/>
</dbReference>
<keyword evidence="7 10" id="KW-1278">Translocase</keyword>
<dbReference type="HOGENOM" id="CLU_144724_0_0_0"/>
<dbReference type="InParanoid" id="B5YL28"/>
<comment type="similarity">
    <text evidence="3 10">Belongs to the complex I subunit 4L family.</text>
</comment>
<dbReference type="HAMAP" id="MF_01456">
    <property type="entry name" value="NDH1_NuoK"/>
    <property type="match status" value="1"/>
</dbReference>
<gene>
    <name evidence="10" type="primary">nuoK</name>
    <name evidence="11" type="ordered locus">THEYE_A1119</name>
</gene>
<evidence type="ECO:0000256" key="2">
    <source>
        <dbReference type="ARBA" id="ARBA00004141"/>
    </source>
</evidence>
<keyword evidence="4 10" id="KW-0813">Transport</keyword>
<keyword evidence="10" id="KW-0997">Cell inner membrane</keyword>
<evidence type="ECO:0000256" key="6">
    <source>
        <dbReference type="ARBA" id="ARBA00022719"/>
    </source>
</evidence>
<dbReference type="GO" id="GO:0005886">
    <property type="term" value="C:plasma membrane"/>
    <property type="evidence" value="ECO:0007669"/>
    <property type="project" value="UniProtKB-SubCell"/>
</dbReference>
<evidence type="ECO:0000256" key="9">
    <source>
        <dbReference type="ARBA" id="ARBA00023136"/>
    </source>
</evidence>
<sequence>MIPLEAYLILAGLIFSMGLINLLINRNLIIVFVSLEVMLAGVNLALVALSHYMNDIRGQVLAIFTIAVAAGSVAVGLSLLIAHFNLKKSVDTEEIRELKEE</sequence>
<dbReference type="KEGG" id="tye:THEYE_A1119"/>
<dbReference type="Gene3D" id="1.10.287.3510">
    <property type="match status" value="1"/>
</dbReference>